<dbReference type="Pfam" id="PF01851">
    <property type="entry name" value="PC_rep"/>
    <property type="match status" value="3"/>
</dbReference>
<dbReference type="Pfam" id="PF13646">
    <property type="entry name" value="HEAT_2"/>
    <property type="match status" value="1"/>
</dbReference>
<dbReference type="PANTHER" id="PTHR10943:SF2">
    <property type="entry name" value="26S PROTEASOME NON-ATPASE REGULATORY SUBUNIT 1"/>
    <property type="match status" value="1"/>
</dbReference>
<dbReference type="InterPro" id="IPR002015">
    <property type="entry name" value="Proteasome/cyclosome_rpt"/>
</dbReference>
<evidence type="ECO:0000256" key="6">
    <source>
        <dbReference type="PIRNR" id="PIRNR015947"/>
    </source>
</evidence>
<dbReference type="EMBL" id="OU015568">
    <property type="protein sequence ID" value="CAG5084262.1"/>
    <property type="molecule type" value="Genomic_DNA"/>
</dbReference>
<feature type="region of interest" description="Disordered" evidence="7">
    <location>
        <begin position="918"/>
        <end position="955"/>
    </location>
</feature>
<evidence type="ECO:0000259" key="9">
    <source>
        <dbReference type="Pfam" id="PF21505"/>
    </source>
</evidence>
<keyword evidence="5 6" id="KW-0647">Proteasome</keyword>
<comment type="similarity">
    <text evidence="2 6">Belongs to the proteasome subunit S1 family.</text>
</comment>
<feature type="compositionally biased region" description="Low complexity" evidence="7">
    <location>
        <begin position="842"/>
        <end position="854"/>
    </location>
</feature>
<evidence type="ECO:0000256" key="7">
    <source>
        <dbReference type="SAM" id="MobiDB-lite"/>
    </source>
</evidence>
<comment type="subunit">
    <text evidence="6">Component of the 19S proteasome regulatory particle complex. The 26S proteasome consists of a 20S core particle (CP) and two 19S regulatory subunits (RP).</text>
</comment>
<dbReference type="SUPFAM" id="SSF48371">
    <property type="entry name" value="ARM repeat"/>
    <property type="match status" value="1"/>
</dbReference>
<evidence type="ECO:0000259" key="8">
    <source>
        <dbReference type="Pfam" id="PF18004"/>
    </source>
</evidence>
<evidence type="ECO:0000256" key="5">
    <source>
        <dbReference type="ARBA" id="ARBA00022942"/>
    </source>
</evidence>
<proteinExistence type="inferred from homology"/>
<dbReference type="PIRSF" id="PIRSF015947">
    <property type="entry name" value="26S_Psome_Rpn2"/>
    <property type="match status" value="1"/>
</dbReference>
<feature type="region of interest" description="Disordered" evidence="7">
    <location>
        <begin position="816"/>
        <end position="854"/>
    </location>
</feature>
<gene>
    <name evidence="10" type="ORF">OKIOD_LOCUS2153</name>
</gene>
<evidence type="ECO:0000256" key="4">
    <source>
        <dbReference type="ARBA" id="ARBA00022737"/>
    </source>
</evidence>
<reference evidence="10 11" key="1">
    <citation type="submission" date="2021-04" db="EMBL/GenBank/DDBJ databases">
        <authorList>
            <person name="Bliznina A."/>
        </authorList>
    </citation>
    <scope>NUCLEOTIDE SEQUENCE [LARGE SCALE GENOMIC DNA]</scope>
</reference>
<keyword evidence="4" id="KW-0677">Repeat</keyword>
<feature type="domain" description="26S proteasome non-ATPase regulatory subunit 1/RPN2 N-terminal" evidence="9">
    <location>
        <begin position="6"/>
        <end position="321"/>
    </location>
</feature>
<evidence type="ECO:0000256" key="1">
    <source>
        <dbReference type="ARBA" id="ARBA00002362"/>
    </source>
</evidence>
<feature type="domain" description="26S proteasome regulatory subunit RPN2 C-terminal" evidence="8">
    <location>
        <begin position="762"/>
        <end position="927"/>
    </location>
</feature>
<keyword evidence="11" id="KW-1185">Reference proteome</keyword>
<comment type="function">
    <text evidence="1 6">Component of the 26S proteasome, a multiprotein complex involved in the ATP-dependent degradation of ubiquitinated proteins. This complex plays a key role in the maintenance of protein homeostasis by removing misfolded or damaged proteins, which could impair cellular functions, and by removing proteins whose functions are no longer required. Therefore, the proteasome participates in numerous cellular processes, including cell cycle progression, apoptosis, or DNA damage repair.</text>
</comment>
<dbReference type="InterPro" id="IPR016642">
    <property type="entry name" value="26S_Psome_Rpn2"/>
</dbReference>
<dbReference type="InterPro" id="IPR016024">
    <property type="entry name" value="ARM-type_fold"/>
</dbReference>
<dbReference type="Proteomes" id="UP001158576">
    <property type="component" value="Chromosome PAR"/>
</dbReference>
<dbReference type="InterPro" id="IPR040623">
    <property type="entry name" value="RPN2_C"/>
</dbReference>
<dbReference type="Pfam" id="PF18004">
    <property type="entry name" value="RPN2_C"/>
    <property type="match status" value="1"/>
</dbReference>
<dbReference type="InterPro" id="IPR011989">
    <property type="entry name" value="ARM-like"/>
</dbReference>
<evidence type="ECO:0000256" key="2">
    <source>
        <dbReference type="ARBA" id="ARBA00006308"/>
    </source>
</evidence>
<evidence type="ECO:0000313" key="11">
    <source>
        <dbReference type="Proteomes" id="UP001158576"/>
    </source>
</evidence>
<accession>A0ABN7RRM2</accession>
<dbReference type="Pfam" id="PF21505">
    <property type="entry name" value="RPN2_N"/>
    <property type="match status" value="1"/>
</dbReference>
<dbReference type="PANTHER" id="PTHR10943">
    <property type="entry name" value="26S PROTEASOME NON-ATPASE REGULATORY SUBUNIT"/>
    <property type="match status" value="1"/>
</dbReference>
<evidence type="ECO:0000256" key="3">
    <source>
        <dbReference type="ARBA" id="ARBA00014929"/>
    </source>
</evidence>
<dbReference type="Gene3D" id="1.25.10.10">
    <property type="entry name" value="Leucine-rich Repeat Variant"/>
    <property type="match status" value="1"/>
</dbReference>
<dbReference type="InterPro" id="IPR048570">
    <property type="entry name" value="PSMD1_RPN2_N"/>
</dbReference>
<evidence type="ECO:0000313" key="10">
    <source>
        <dbReference type="EMBL" id="CAG5084262.1"/>
    </source>
</evidence>
<name>A0ABN7RRM2_OIKDI</name>
<feature type="compositionally biased region" description="Pro residues" evidence="7">
    <location>
        <begin position="946"/>
        <end position="955"/>
    </location>
</feature>
<sequence>MACVLTSAGGIISLLDEKEPELQIYALERLNDDSLIRQFWAEIADSLEPIEILYEDESFAARKLAALVASKVYFNLGSYSDSLNFALAADEMFDVTERSEYVQVIISSAIETYKEQRKNGEIPEKRLESMVNRMFTKCLDSKTLRQVIGIAIECRRFDVVETAIAQSPNTNDTLAYCMHIAKNLVTSRELRKEILRLLVAQYTKLATPDYIAICQCLVFLDDPSMVSDTLRSLLAKDALMAYQIGFELYQNAPQGFLNKVAEFLRGVAPAAAPADASEEAAEGEAAAAPASAEKSSSDKLVEILKGDKTTQLNLQFLIRNNKSDLLILKHCKDSCRNTICHTATVIANSFMHSGTTTDKFLRDNLEWLGRATNWAKFTATSSLGVIHKGHEQGALDRMATYLPKESNSSPYQDGGGLYALGLIHANHGSEEMIKYLVDQLKNARDNTVRHGACLGLGLAAMGTENREVYELLNSQLTQDDAVVGEAAGIAMGLVMMGTNHQEAINEMCQYAADTQHEKIIRGLAVGVAMIVFNRLEEADSLIENLMADKDAAIRRCGIYCIAMAYAGSGLNEALRKLLHVAVSDVSDDVRRAAVESIGFVMFRNQDQVPSIVSLLSESYNPSVRYGSAMALGIACAGTGNKDALALLEPLTDDSVAFVRQGAFVAESMILIQQTEVMQPKVSTFREKLRKTIEDKHEDAITKFGAIIGTGIIDAGGRNTVIGLSTRSGHVHAPSVVGMLVFLQFWFWYPLTHFLSLAFRPSSIICLNKNLDMPKIDIRSDAKPATFAYPDPLEEKKSKEKEKVETAVLSTTAKQLARQKNRKIKREASEMEVDASDATPKNSATSIASTASSTAVKIKEEPMDVDEEKEAKKNAKFEILQNPCRALNQQLKVLSLPADQTRYSPLKPLTSGGIILLRDANPEDPEDLLEAVTAGGPKPEVEEPEPEPPAPFEYIE</sequence>
<organism evidence="10 11">
    <name type="scientific">Oikopleura dioica</name>
    <name type="common">Tunicate</name>
    <dbReference type="NCBI Taxonomy" id="34765"/>
    <lineage>
        <taxon>Eukaryota</taxon>
        <taxon>Metazoa</taxon>
        <taxon>Chordata</taxon>
        <taxon>Tunicata</taxon>
        <taxon>Appendicularia</taxon>
        <taxon>Copelata</taxon>
        <taxon>Oikopleuridae</taxon>
        <taxon>Oikopleura</taxon>
    </lineage>
</organism>
<protein>
    <recommendedName>
        <fullName evidence="3 6">26S proteasome non-ATPase regulatory subunit 1</fullName>
    </recommendedName>
</protein>